<keyword evidence="3" id="KW-1185">Reference proteome</keyword>
<protein>
    <submittedName>
        <fullName evidence="2">Uncharacterized protein</fullName>
    </submittedName>
</protein>
<reference evidence="2 3" key="1">
    <citation type="submission" date="2023-07" db="EMBL/GenBank/DDBJ databases">
        <title>Genomic Encyclopedia of Type Strains, Phase IV (KMG-IV): sequencing the most valuable type-strain genomes for metagenomic binning, comparative biology and taxonomic classification.</title>
        <authorList>
            <person name="Goeker M."/>
        </authorList>
    </citation>
    <scope>NUCLEOTIDE SEQUENCE [LARGE SCALE GENOMIC DNA]</scope>
    <source>
        <strain evidence="2 3">NIO-1023</strain>
    </source>
</reference>
<feature type="region of interest" description="Disordered" evidence="1">
    <location>
        <begin position="1"/>
        <end position="35"/>
    </location>
</feature>
<organism evidence="2 3">
    <name type="scientific">Deinococcus enclensis</name>
    <dbReference type="NCBI Taxonomy" id="1049582"/>
    <lineage>
        <taxon>Bacteria</taxon>
        <taxon>Thermotogati</taxon>
        <taxon>Deinococcota</taxon>
        <taxon>Deinococci</taxon>
        <taxon>Deinococcales</taxon>
        <taxon>Deinococcaceae</taxon>
        <taxon>Deinococcus</taxon>
    </lineage>
</organism>
<dbReference type="Proteomes" id="UP001232163">
    <property type="component" value="Unassembled WGS sequence"/>
</dbReference>
<gene>
    <name evidence="2" type="ORF">QO006_000166</name>
</gene>
<evidence type="ECO:0000313" key="2">
    <source>
        <dbReference type="EMBL" id="MDP9762753.1"/>
    </source>
</evidence>
<sequence>MNVQSLQYGVERAQQLRDEAQRDRDARKLRAPRPERPRLALSRLFQLGRLAG</sequence>
<proteinExistence type="predicted"/>
<dbReference type="RefSeq" id="WP_159065998.1">
    <property type="nucleotide sequence ID" value="NZ_JAURUR010000001.1"/>
</dbReference>
<evidence type="ECO:0000313" key="3">
    <source>
        <dbReference type="Proteomes" id="UP001232163"/>
    </source>
</evidence>
<feature type="compositionally biased region" description="Basic and acidic residues" evidence="1">
    <location>
        <begin position="14"/>
        <end position="35"/>
    </location>
</feature>
<name>A0ABT9M859_9DEIO</name>
<accession>A0ABT9M859</accession>
<dbReference type="EMBL" id="JAURUR010000001">
    <property type="protein sequence ID" value="MDP9762753.1"/>
    <property type="molecule type" value="Genomic_DNA"/>
</dbReference>
<evidence type="ECO:0000256" key="1">
    <source>
        <dbReference type="SAM" id="MobiDB-lite"/>
    </source>
</evidence>
<comment type="caution">
    <text evidence="2">The sequence shown here is derived from an EMBL/GenBank/DDBJ whole genome shotgun (WGS) entry which is preliminary data.</text>
</comment>